<keyword evidence="2" id="KW-1185">Reference proteome</keyword>
<dbReference type="EMBL" id="JBHUER010000008">
    <property type="protein sequence ID" value="MFD1703501.1"/>
    <property type="molecule type" value="Genomic_DNA"/>
</dbReference>
<organism evidence="1 2">
    <name type="scientific">Methylopila henanensis</name>
    <dbReference type="NCBI Taxonomy" id="873516"/>
    <lineage>
        <taxon>Bacteria</taxon>
        <taxon>Pseudomonadati</taxon>
        <taxon>Pseudomonadota</taxon>
        <taxon>Alphaproteobacteria</taxon>
        <taxon>Hyphomicrobiales</taxon>
        <taxon>Methylopilaceae</taxon>
        <taxon>Methylopila</taxon>
    </lineage>
</organism>
<evidence type="ECO:0000313" key="2">
    <source>
        <dbReference type="Proteomes" id="UP001597308"/>
    </source>
</evidence>
<name>A0ABW4K7M5_9HYPH</name>
<protein>
    <submittedName>
        <fullName evidence="1">Group III truncated hemoglobin</fullName>
    </submittedName>
</protein>
<dbReference type="Proteomes" id="UP001597308">
    <property type="component" value="Unassembled WGS sequence"/>
</dbReference>
<sequence>MSGQPTEAELLGQVEAFYAQVRSDPELGPLFEGHVEDWPEHLERLGAFWSSVMLGSGRYKGNPFAAHLKLRERLDPALFARWLALWSATAAERFPPEVAAELDARAGRIAVSLQAGLLFRPEGRTDGAPSGPGPQRA</sequence>
<comment type="caution">
    <text evidence="1">The sequence shown here is derived from an EMBL/GenBank/DDBJ whole genome shotgun (WGS) entry which is preliminary data.</text>
</comment>
<reference evidence="2" key="1">
    <citation type="journal article" date="2019" name="Int. J. Syst. Evol. Microbiol.">
        <title>The Global Catalogue of Microorganisms (GCM) 10K type strain sequencing project: providing services to taxonomists for standard genome sequencing and annotation.</title>
        <authorList>
            <consortium name="The Broad Institute Genomics Platform"/>
            <consortium name="The Broad Institute Genome Sequencing Center for Infectious Disease"/>
            <person name="Wu L."/>
            <person name="Ma J."/>
        </authorList>
    </citation>
    <scope>NUCLEOTIDE SEQUENCE [LARGE SCALE GENOMIC DNA]</scope>
    <source>
        <strain evidence="2">KCTC 23707</strain>
    </source>
</reference>
<dbReference type="Gene3D" id="1.10.490.10">
    <property type="entry name" value="Globins"/>
    <property type="match status" value="1"/>
</dbReference>
<dbReference type="InterPro" id="IPR009050">
    <property type="entry name" value="Globin-like_sf"/>
</dbReference>
<proteinExistence type="predicted"/>
<dbReference type="CDD" id="cd08916">
    <property type="entry name" value="TrHb3_P"/>
    <property type="match status" value="1"/>
</dbReference>
<dbReference type="SUPFAM" id="SSF46458">
    <property type="entry name" value="Globin-like"/>
    <property type="match status" value="1"/>
</dbReference>
<dbReference type="InterPro" id="IPR012292">
    <property type="entry name" value="Globin/Proto"/>
</dbReference>
<accession>A0ABW4K7M5</accession>
<evidence type="ECO:0000313" key="1">
    <source>
        <dbReference type="EMBL" id="MFD1703501.1"/>
    </source>
</evidence>
<dbReference type="RefSeq" id="WP_378799609.1">
    <property type="nucleotide sequence ID" value="NZ_JBHUER010000008.1"/>
</dbReference>
<gene>
    <name evidence="1" type="ORF">ACFSCV_10850</name>
</gene>